<organism evidence="4 5">
    <name type="scientific">Chaetoceros tenuissimus</name>
    <dbReference type="NCBI Taxonomy" id="426638"/>
    <lineage>
        <taxon>Eukaryota</taxon>
        <taxon>Sar</taxon>
        <taxon>Stramenopiles</taxon>
        <taxon>Ochrophyta</taxon>
        <taxon>Bacillariophyta</taxon>
        <taxon>Coscinodiscophyceae</taxon>
        <taxon>Chaetocerotophycidae</taxon>
        <taxon>Chaetocerotales</taxon>
        <taxon>Chaetocerotaceae</taxon>
        <taxon>Chaetoceros</taxon>
    </lineage>
</organism>
<evidence type="ECO:0000313" key="4">
    <source>
        <dbReference type="EMBL" id="GFH56510.1"/>
    </source>
</evidence>
<evidence type="ECO:0000313" key="5">
    <source>
        <dbReference type="Proteomes" id="UP001054902"/>
    </source>
</evidence>
<keyword evidence="2" id="KW-0732">Signal</keyword>
<protein>
    <recommendedName>
        <fullName evidence="3">Fe2OG dioxygenase domain-containing protein</fullName>
    </recommendedName>
</protein>
<dbReference type="Pfam" id="PF13640">
    <property type="entry name" value="2OG-FeII_Oxy_3"/>
    <property type="match status" value="1"/>
</dbReference>
<accession>A0AAD3HAL4</accession>
<keyword evidence="1" id="KW-0408">Iron</keyword>
<keyword evidence="1" id="KW-0479">Metal-binding</keyword>
<dbReference type="InterPro" id="IPR005123">
    <property type="entry name" value="Oxoglu/Fe-dep_dioxygenase_dom"/>
</dbReference>
<keyword evidence="5" id="KW-1185">Reference proteome</keyword>
<dbReference type="Proteomes" id="UP001054902">
    <property type="component" value="Unassembled WGS sequence"/>
</dbReference>
<evidence type="ECO:0000259" key="3">
    <source>
        <dbReference type="PROSITE" id="PS51471"/>
    </source>
</evidence>
<dbReference type="PROSITE" id="PS51471">
    <property type="entry name" value="FE2OG_OXY"/>
    <property type="match status" value="1"/>
</dbReference>
<evidence type="ECO:0000256" key="1">
    <source>
        <dbReference type="RuleBase" id="RU003682"/>
    </source>
</evidence>
<dbReference type="GO" id="GO:0046872">
    <property type="term" value="F:metal ion binding"/>
    <property type="evidence" value="ECO:0007669"/>
    <property type="project" value="UniProtKB-KW"/>
</dbReference>
<dbReference type="Gene3D" id="2.60.120.620">
    <property type="entry name" value="q2cbj1_9rhob like domain"/>
    <property type="match status" value="1"/>
</dbReference>
<evidence type="ECO:0000256" key="2">
    <source>
        <dbReference type="SAM" id="SignalP"/>
    </source>
</evidence>
<comment type="caution">
    <text evidence="4">The sequence shown here is derived from an EMBL/GenBank/DDBJ whole genome shotgun (WGS) entry which is preliminary data.</text>
</comment>
<keyword evidence="1" id="KW-0560">Oxidoreductase</keyword>
<proteinExistence type="inferred from homology"/>
<dbReference type="EMBL" id="BLLK01000052">
    <property type="protein sequence ID" value="GFH56510.1"/>
    <property type="molecule type" value="Genomic_DNA"/>
</dbReference>
<comment type="similarity">
    <text evidence="1">Belongs to the iron/ascorbate-dependent oxidoreductase family.</text>
</comment>
<feature type="chain" id="PRO_5042245415" description="Fe2OG dioxygenase domain-containing protein" evidence="2">
    <location>
        <begin position="23"/>
        <end position="253"/>
    </location>
</feature>
<dbReference type="AlphaFoldDB" id="A0AAD3HAL4"/>
<sequence>MQLILLHLLFNILSCIPLLVVASTIEIQDEPTTKEEGKVLDDENLKHLRLASGIPITFSKESAVMTHIDSFTQDELLEIKKLSQWKSKGISSVTNVWKQDRFDLIYANVAEHKWIFERFTNLCKKANDENGWGYEIFERPFEPIQAVTYLKGSFYGAHVDVVDRDLESRGPMRSRVCAVVLLVNDPETDYEGGRLHYYVEGNDGKETYAPSKAGTTLTWKADELFHGVTELTNGERQVAVYWVHGRKKMQSEL</sequence>
<feature type="signal peptide" evidence="2">
    <location>
        <begin position="1"/>
        <end position="22"/>
    </location>
</feature>
<feature type="domain" description="Fe2OG dioxygenase" evidence="3">
    <location>
        <begin position="140"/>
        <end position="245"/>
    </location>
</feature>
<reference evidence="4 5" key="1">
    <citation type="journal article" date="2021" name="Sci. Rep.">
        <title>The genome of the diatom Chaetoceros tenuissimus carries an ancient integrated fragment of an extant virus.</title>
        <authorList>
            <person name="Hongo Y."/>
            <person name="Kimura K."/>
            <person name="Takaki Y."/>
            <person name="Yoshida Y."/>
            <person name="Baba S."/>
            <person name="Kobayashi G."/>
            <person name="Nagasaki K."/>
            <person name="Hano T."/>
            <person name="Tomaru Y."/>
        </authorList>
    </citation>
    <scope>NUCLEOTIDE SEQUENCE [LARGE SCALE GENOMIC DNA]</scope>
    <source>
        <strain evidence="4 5">NIES-3715</strain>
    </source>
</reference>
<dbReference type="GO" id="GO:0016491">
    <property type="term" value="F:oxidoreductase activity"/>
    <property type="evidence" value="ECO:0007669"/>
    <property type="project" value="UniProtKB-KW"/>
</dbReference>
<name>A0AAD3HAL4_9STRA</name>
<dbReference type="InterPro" id="IPR044862">
    <property type="entry name" value="Pro_4_hyd_alph_FE2OG_OXY"/>
</dbReference>
<gene>
    <name evidence="4" type="ORF">CTEN210_12986</name>
</gene>